<organism evidence="2 3">
    <name type="scientific">Ruthia magnifica subsp. Calyptogena magnifica</name>
    <dbReference type="NCBI Taxonomy" id="413404"/>
    <lineage>
        <taxon>Bacteria</taxon>
        <taxon>Pseudomonadati</taxon>
        <taxon>Pseudomonadota</taxon>
        <taxon>Gammaproteobacteria</taxon>
        <taxon>Candidatus Pseudothioglobaceae</taxon>
        <taxon>Candidatus Ruthturnera</taxon>
    </lineage>
</organism>
<dbReference type="InterPro" id="IPR029044">
    <property type="entry name" value="Nucleotide-diphossugar_trans"/>
</dbReference>
<dbReference type="Proteomes" id="UP000002587">
    <property type="component" value="Chromosome"/>
</dbReference>
<dbReference type="PANTHER" id="PTHR22916">
    <property type="entry name" value="GLYCOSYLTRANSFERASE"/>
    <property type="match status" value="1"/>
</dbReference>
<dbReference type="CDD" id="cd06433">
    <property type="entry name" value="GT_2_WfgS_like"/>
    <property type="match status" value="1"/>
</dbReference>
<dbReference type="PANTHER" id="PTHR22916:SF3">
    <property type="entry name" value="UDP-GLCNAC:BETAGAL BETA-1,3-N-ACETYLGLUCOSAMINYLTRANSFERASE-LIKE PROTEIN 1"/>
    <property type="match status" value="1"/>
</dbReference>
<evidence type="ECO:0000313" key="2">
    <source>
        <dbReference type="EMBL" id="ABL02603.1"/>
    </source>
</evidence>
<dbReference type="eggNOG" id="COG1216">
    <property type="taxonomic scope" value="Bacteria"/>
</dbReference>
<reference evidence="2 3" key="1">
    <citation type="journal article" date="2007" name="Science">
        <title>The Calyptogena magnifica chemoautotrophic symbiont genome.</title>
        <authorList>
            <person name="Newton I.L.G."/>
            <person name="Woyke T."/>
            <person name="Auchtung T.A."/>
            <person name="Dilly G.F."/>
            <person name="Dutton R.J."/>
            <person name="Fisher M.C."/>
            <person name="Fontanez K.M."/>
            <person name="Lau E."/>
            <person name="Stewart F.J."/>
            <person name="Richardson P.M."/>
            <person name="Barry K.W."/>
            <person name="Saunders E."/>
            <person name="Detter J.C."/>
            <person name="Wu D."/>
            <person name="Eisen J.A."/>
            <person name="Cavanaugh C.M."/>
        </authorList>
    </citation>
    <scope>NUCLEOTIDE SEQUENCE [LARGE SCALE GENOMIC DNA]</scope>
    <source>
        <strain evidence="2 3">Cm</strain>
    </source>
</reference>
<protein>
    <submittedName>
        <fullName evidence="2">Glycosyl transferase, family 2</fullName>
    </submittedName>
</protein>
<dbReference type="AlphaFoldDB" id="A1AXE6"/>
<dbReference type="InterPro" id="IPR001173">
    <property type="entry name" value="Glyco_trans_2-like"/>
</dbReference>
<sequence>MKLSIITVVWNNKTTIKDAIDSVLSQNYQNIEYIVIDGGSSDGTIEIIKNYQNKITKFVSEPDKGIYDAMNKGIVLATGDIIGILNSDDFYINKFVIQKIIKVFEKKVDCVFADLVYVRPNNLEKVIRRYDNSYFSPNKFAYGWMPAHPTFFVKKEVYQKYGMFRTDLKNAADFDILVRFLYTYKISYHYLPEVIVKMRIGGVSTSLSSIWINNIETLRVCKENGIKTNIFKILSKYLQKIVGLLKK</sequence>
<dbReference type="CAZy" id="GT2">
    <property type="family name" value="Glycosyltransferase Family 2"/>
</dbReference>
<gene>
    <name evidence="2" type="ordered locus">Rmag_0889</name>
</gene>
<evidence type="ECO:0000259" key="1">
    <source>
        <dbReference type="Pfam" id="PF00535"/>
    </source>
</evidence>
<feature type="domain" description="Glycosyltransferase 2-like" evidence="1">
    <location>
        <begin position="4"/>
        <end position="135"/>
    </location>
</feature>
<keyword evidence="3" id="KW-1185">Reference proteome</keyword>
<accession>A1AXE6</accession>
<evidence type="ECO:0000313" key="3">
    <source>
        <dbReference type="Proteomes" id="UP000002587"/>
    </source>
</evidence>
<dbReference type="GO" id="GO:0016758">
    <property type="term" value="F:hexosyltransferase activity"/>
    <property type="evidence" value="ECO:0007669"/>
    <property type="project" value="UniProtKB-ARBA"/>
</dbReference>
<name>A1AXE6_RUTMC</name>
<proteinExistence type="predicted"/>
<dbReference type="OrthoDB" id="396512at2"/>
<dbReference type="SUPFAM" id="SSF53448">
    <property type="entry name" value="Nucleotide-diphospho-sugar transferases"/>
    <property type="match status" value="1"/>
</dbReference>
<dbReference type="Gene3D" id="3.90.550.10">
    <property type="entry name" value="Spore Coat Polysaccharide Biosynthesis Protein SpsA, Chain A"/>
    <property type="match status" value="1"/>
</dbReference>
<dbReference type="Pfam" id="PF00535">
    <property type="entry name" value="Glycos_transf_2"/>
    <property type="match status" value="1"/>
</dbReference>
<dbReference type="HOGENOM" id="CLU_025996_21_1_6"/>
<dbReference type="KEGG" id="rma:Rmag_0889"/>
<dbReference type="STRING" id="413404.Rmag_0889"/>
<dbReference type="EMBL" id="CP000488">
    <property type="protein sequence ID" value="ABL02603.1"/>
    <property type="molecule type" value="Genomic_DNA"/>
</dbReference>
<keyword evidence="2" id="KW-0808">Transferase</keyword>
<dbReference type="RefSeq" id="WP_011738228.1">
    <property type="nucleotide sequence ID" value="NC_008610.1"/>
</dbReference>